<gene>
    <name evidence="3" type="ORF">NBRC116591_40540</name>
</gene>
<comment type="similarity">
    <text evidence="1">Belongs to the sulfur carrier protein TusA family.</text>
</comment>
<accession>A0ABQ0AF20</accession>
<keyword evidence="4" id="KW-1185">Reference proteome</keyword>
<name>A0ABQ0AF20_9GAMM</name>
<dbReference type="InterPro" id="IPR001455">
    <property type="entry name" value="TusA-like"/>
</dbReference>
<proteinExistence type="inferred from homology"/>
<dbReference type="Pfam" id="PF01206">
    <property type="entry name" value="TusA"/>
    <property type="match status" value="1"/>
</dbReference>
<reference evidence="3 4" key="1">
    <citation type="submission" date="2024-04" db="EMBL/GenBank/DDBJ databases">
        <title>Draft genome sequence of Sessilibacter corallicola NBRC 116591.</title>
        <authorList>
            <person name="Miyakawa T."/>
            <person name="Kusuya Y."/>
            <person name="Miura T."/>
        </authorList>
    </citation>
    <scope>NUCLEOTIDE SEQUENCE [LARGE SCALE GENOMIC DNA]</scope>
    <source>
        <strain evidence="3 4">KU-00831-HH</strain>
    </source>
</reference>
<dbReference type="PANTHER" id="PTHR33279:SF2">
    <property type="entry name" value="SULFUR CARRIER PROTEIN TUSA"/>
    <property type="match status" value="1"/>
</dbReference>
<dbReference type="RefSeq" id="WP_233089631.1">
    <property type="nucleotide sequence ID" value="NZ_BAABWN010000021.1"/>
</dbReference>
<feature type="domain" description="UPF0033" evidence="2">
    <location>
        <begin position="13"/>
        <end position="80"/>
    </location>
</feature>
<protein>
    <submittedName>
        <fullName evidence="3">Sulfurtransferase TusA family protein</fullName>
    </submittedName>
</protein>
<dbReference type="CDD" id="cd00291">
    <property type="entry name" value="SirA_YedF_YeeD"/>
    <property type="match status" value="1"/>
</dbReference>
<evidence type="ECO:0000256" key="1">
    <source>
        <dbReference type="ARBA" id="ARBA00008984"/>
    </source>
</evidence>
<dbReference type="Gene3D" id="3.30.110.40">
    <property type="entry name" value="TusA-like domain"/>
    <property type="match status" value="1"/>
</dbReference>
<sequence>MNNTIKNVVADQVVDATGLACPLPLLKLKLALKSLNSDQVVKLIATDAGSKTDVPSFCELSDNELIQFVESDNIYYFWVKHG</sequence>
<dbReference type="InterPro" id="IPR036868">
    <property type="entry name" value="TusA-like_sf"/>
</dbReference>
<dbReference type="SUPFAM" id="SSF64307">
    <property type="entry name" value="SirA-like"/>
    <property type="match status" value="1"/>
</dbReference>
<comment type="caution">
    <text evidence="3">The sequence shown here is derived from an EMBL/GenBank/DDBJ whole genome shotgun (WGS) entry which is preliminary data.</text>
</comment>
<evidence type="ECO:0000313" key="4">
    <source>
        <dbReference type="Proteomes" id="UP001465153"/>
    </source>
</evidence>
<dbReference type="Proteomes" id="UP001465153">
    <property type="component" value="Unassembled WGS sequence"/>
</dbReference>
<dbReference type="PANTHER" id="PTHR33279">
    <property type="entry name" value="SULFUR CARRIER PROTEIN YEDF-RELATED"/>
    <property type="match status" value="1"/>
</dbReference>
<evidence type="ECO:0000259" key="2">
    <source>
        <dbReference type="Pfam" id="PF01206"/>
    </source>
</evidence>
<organism evidence="3 4">
    <name type="scientific">Sessilibacter corallicola</name>
    <dbReference type="NCBI Taxonomy" id="2904075"/>
    <lineage>
        <taxon>Bacteria</taxon>
        <taxon>Pseudomonadati</taxon>
        <taxon>Pseudomonadota</taxon>
        <taxon>Gammaproteobacteria</taxon>
        <taxon>Cellvibrionales</taxon>
        <taxon>Cellvibrionaceae</taxon>
        <taxon>Sessilibacter</taxon>
    </lineage>
</organism>
<evidence type="ECO:0000313" key="3">
    <source>
        <dbReference type="EMBL" id="GAA6170240.1"/>
    </source>
</evidence>
<dbReference type="EMBL" id="BAABWN010000021">
    <property type="protein sequence ID" value="GAA6170240.1"/>
    <property type="molecule type" value="Genomic_DNA"/>
</dbReference>